<dbReference type="Pfam" id="PF00048">
    <property type="entry name" value="IL8"/>
    <property type="match status" value="1"/>
</dbReference>
<evidence type="ECO:0000259" key="3">
    <source>
        <dbReference type="Pfam" id="PF00048"/>
    </source>
</evidence>
<protein>
    <recommendedName>
        <fullName evidence="3">Chemokine interleukin-8-like domain-containing protein</fullName>
    </recommendedName>
</protein>
<dbReference type="SUPFAM" id="SSF54117">
    <property type="entry name" value="Interleukin 8-like chemokines"/>
    <property type="match status" value="1"/>
</dbReference>
<feature type="domain" description="Chemokine interleukin-8-like" evidence="3">
    <location>
        <begin position="31"/>
        <end position="94"/>
    </location>
</feature>
<dbReference type="CTD" id="100321314"/>
<keyword evidence="2" id="KW-0732">Signal</keyword>
<dbReference type="OrthoDB" id="8460355at2759"/>
<feature type="signal peptide" evidence="2">
    <location>
        <begin position="1"/>
        <end position="25"/>
    </location>
</feature>
<dbReference type="InterPro" id="IPR001811">
    <property type="entry name" value="Chemokine_IL8-like_dom"/>
</dbReference>
<keyword evidence="1" id="KW-0202">Cytokine</keyword>
<dbReference type="GeneID" id="101158504"/>
<name>A0A3B3I0H3_ORYLA</name>
<dbReference type="KEGG" id="ola:101158504"/>
<dbReference type="Proteomes" id="UP000001038">
    <property type="component" value="Chromosome 1"/>
</dbReference>
<dbReference type="InterPro" id="IPR036048">
    <property type="entry name" value="Interleukin_8-like_sf"/>
</dbReference>
<evidence type="ECO:0000313" key="5">
    <source>
        <dbReference type="Proteomes" id="UP000001038"/>
    </source>
</evidence>
<reference evidence="4" key="2">
    <citation type="submission" date="2025-08" db="UniProtKB">
        <authorList>
            <consortium name="Ensembl"/>
        </authorList>
    </citation>
    <scope>IDENTIFICATION</scope>
    <source>
        <strain evidence="4">Hd-rR</strain>
    </source>
</reference>
<dbReference type="GeneTree" id="ENSGT00940000176858"/>
<accession>A0A3B3I0H3</accession>
<dbReference type="Bgee" id="ENSORLG00000027842">
    <property type="expression patterns" value="Expressed in pharyngeal gill and 13 other cell types or tissues"/>
</dbReference>
<dbReference type="Ensembl" id="ENSORLT00000039320.1">
    <property type="protein sequence ID" value="ENSORLP00000037347.1"/>
    <property type="gene ID" value="ENSORLG00000027842.1"/>
</dbReference>
<gene>
    <name evidence="4" type="primary">cxcl18a.1</name>
</gene>
<keyword evidence="5" id="KW-1185">Reference proteome</keyword>
<dbReference type="GO" id="GO:0005615">
    <property type="term" value="C:extracellular space"/>
    <property type="evidence" value="ECO:0007669"/>
    <property type="project" value="UniProtKB-KW"/>
</dbReference>
<evidence type="ECO:0000313" key="4">
    <source>
        <dbReference type="Ensembl" id="ENSORLP00000037347.1"/>
    </source>
</evidence>
<proteinExistence type="predicted"/>
<dbReference type="GO" id="GO:0006955">
    <property type="term" value="P:immune response"/>
    <property type="evidence" value="ECO:0007669"/>
    <property type="project" value="InterPro"/>
</dbReference>
<reference evidence="4" key="3">
    <citation type="submission" date="2025-09" db="UniProtKB">
        <authorList>
            <consortium name="Ensembl"/>
        </authorList>
    </citation>
    <scope>IDENTIFICATION</scope>
    <source>
        <strain evidence="4">Hd-rR</strain>
    </source>
</reference>
<dbReference type="AlphaFoldDB" id="A0A3B3I0H3"/>
<sequence length="110" mass="12404">MGLAKKDGALLLAVVAAVCIQLYQAQHVVGRCRCYEEVRLMAIKRNITDFQVKEKSAACSKIQLIVTFMEANSTAVERCVKPQGYKAKQLLKCWEGINKNESRKMECINH</sequence>
<feature type="chain" id="PRO_5017264236" description="Chemokine interleukin-8-like domain-containing protein" evidence="2">
    <location>
        <begin position="26"/>
        <end position="110"/>
    </location>
</feature>
<organism evidence="4 5">
    <name type="scientific">Oryzias latipes</name>
    <name type="common">Japanese rice fish</name>
    <name type="synonym">Japanese killifish</name>
    <dbReference type="NCBI Taxonomy" id="8090"/>
    <lineage>
        <taxon>Eukaryota</taxon>
        <taxon>Metazoa</taxon>
        <taxon>Chordata</taxon>
        <taxon>Craniata</taxon>
        <taxon>Vertebrata</taxon>
        <taxon>Euteleostomi</taxon>
        <taxon>Actinopterygii</taxon>
        <taxon>Neopterygii</taxon>
        <taxon>Teleostei</taxon>
        <taxon>Neoteleostei</taxon>
        <taxon>Acanthomorphata</taxon>
        <taxon>Ovalentaria</taxon>
        <taxon>Atherinomorphae</taxon>
        <taxon>Beloniformes</taxon>
        <taxon>Adrianichthyidae</taxon>
        <taxon>Oryziinae</taxon>
        <taxon>Oryzias</taxon>
    </lineage>
</organism>
<dbReference type="InParanoid" id="A0A3B3I0H3"/>
<evidence type="ECO:0000256" key="2">
    <source>
        <dbReference type="SAM" id="SignalP"/>
    </source>
</evidence>
<reference evidence="4 5" key="1">
    <citation type="journal article" date="2007" name="Nature">
        <title>The medaka draft genome and insights into vertebrate genome evolution.</title>
        <authorList>
            <person name="Kasahara M."/>
            <person name="Naruse K."/>
            <person name="Sasaki S."/>
            <person name="Nakatani Y."/>
            <person name="Qu W."/>
            <person name="Ahsan B."/>
            <person name="Yamada T."/>
            <person name="Nagayasu Y."/>
            <person name="Doi K."/>
            <person name="Kasai Y."/>
            <person name="Jindo T."/>
            <person name="Kobayashi D."/>
            <person name="Shimada A."/>
            <person name="Toyoda A."/>
            <person name="Kuroki Y."/>
            <person name="Fujiyama A."/>
            <person name="Sasaki T."/>
            <person name="Shimizu A."/>
            <person name="Asakawa S."/>
            <person name="Shimizu N."/>
            <person name="Hashimoto S."/>
            <person name="Yang J."/>
            <person name="Lee Y."/>
            <person name="Matsushima K."/>
            <person name="Sugano S."/>
            <person name="Sakaizumi M."/>
            <person name="Narita T."/>
            <person name="Ohishi K."/>
            <person name="Haga S."/>
            <person name="Ohta F."/>
            <person name="Nomoto H."/>
            <person name="Nogata K."/>
            <person name="Morishita T."/>
            <person name="Endo T."/>
            <person name="Shin-I T."/>
            <person name="Takeda H."/>
            <person name="Morishita S."/>
            <person name="Kohara Y."/>
        </authorList>
    </citation>
    <scope>NUCLEOTIDE SEQUENCE [LARGE SCALE GENOMIC DNA]</scope>
    <source>
        <strain evidence="4 5">Hd-rR</strain>
    </source>
</reference>
<evidence type="ECO:0000256" key="1">
    <source>
        <dbReference type="ARBA" id="ARBA00022514"/>
    </source>
</evidence>
<dbReference type="Gene3D" id="2.40.50.40">
    <property type="match status" value="1"/>
</dbReference>
<dbReference type="GO" id="GO:0008009">
    <property type="term" value="F:chemokine activity"/>
    <property type="evidence" value="ECO:0007669"/>
    <property type="project" value="InterPro"/>
</dbReference>